<dbReference type="RefSeq" id="WP_130064510.1">
    <property type="nucleotide sequence ID" value="NZ_JADMQE010000005.1"/>
</dbReference>
<gene>
    <name evidence="1" type="ORF">F2Y10_02090</name>
</gene>
<comment type="caution">
    <text evidence="1">The sequence shown here is derived from an EMBL/GenBank/DDBJ whole genome shotgun (WGS) entry which is preliminary data.</text>
</comment>
<sequence>MIKTETQIERDFYSFVKNSDLGKAIRGKVYRPEMRPTDATTEDLIVKFLAGLDEQVQTGVVIFNLYVPDIPYTDGRMVPDRKRIGELQELILSFVETAGGTEYWLSTDATPTTMRNEDIEQHFIYARIKFNRITE</sequence>
<dbReference type="AlphaFoldDB" id="A0A5B3H679"/>
<name>A0A5B3H679_9BACT</name>
<evidence type="ECO:0000313" key="2">
    <source>
        <dbReference type="Proteomes" id="UP000322940"/>
    </source>
</evidence>
<reference evidence="1 2" key="1">
    <citation type="journal article" date="2019" name="Nat. Med.">
        <title>A library of human gut bacterial isolates paired with longitudinal multiomics data enables mechanistic microbiome research.</title>
        <authorList>
            <person name="Poyet M."/>
            <person name="Groussin M."/>
            <person name="Gibbons S.M."/>
            <person name="Avila-Pacheco J."/>
            <person name="Jiang X."/>
            <person name="Kearney S.M."/>
            <person name="Perrotta A.R."/>
            <person name="Berdy B."/>
            <person name="Zhao S."/>
            <person name="Lieberman T.D."/>
            <person name="Swanson P.K."/>
            <person name="Smith M."/>
            <person name="Roesemann S."/>
            <person name="Alexander J.E."/>
            <person name="Rich S.A."/>
            <person name="Livny J."/>
            <person name="Vlamakis H."/>
            <person name="Clish C."/>
            <person name="Bullock K."/>
            <person name="Deik A."/>
            <person name="Scott J."/>
            <person name="Pierce K.A."/>
            <person name="Xavier R.J."/>
            <person name="Alm E.J."/>
        </authorList>
    </citation>
    <scope>NUCLEOTIDE SEQUENCE [LARGE SCALE GENOMIC DNA]</scope>
    <source>
        <strain evidence="1 2">BIOML-A266</strain>
    </source>
</reference>
<proteinExistence type="predicted"/>
<dbReference type="Proteomes" id="UP000322940">
    <property type="component" value="Unassembled WGS sequence"/>
</dbReference>
<evidence type="ECO:0000313" key="1">
    <source>
        <dbReference type="EMBL" id="KAA2381297.1"/>
    </source>
</evidence>
<dbReference type="EMBL" id="VVXH01000001">
    <property type="protein sequence ID" value="KAA2381297.1"/>
    <property type="molecule type" value="Genomic_DNA"/>
</dbReference>
<organism evidence="1 2">
    <name type="scientific">Alistipes onderdonkii</name>
    <dbReference type="NCBI Taxonomy" id="328813"/>
    <lineage>
        <taxon>Bacteria</taxon>
        <taxon>Pseudomonadati</taxon>
        <taxon>Bacteroidota</taxon>
        <taxon>Bacteroidia</taxon>
        <taxon>Bacteroidales</taxon>
        <taxon>Rikenellaceae</taxon>
        <taxon>Alistipes</taxon>
    </lineage>
</organism>
<protein>
    <recommendedName>
        <fullName evidence="3">DUF3168 domain-containing protein</fullName>
    </recommendedName>
</protein>
<evidence type="ECO:0008006" key="3">
    <source>
        <dbReference type="Google" id="ProtNLM"/>
    </source>
</evidence>
<accession>A0A5B3H679</accession>